<organism evidence="2 3">
    <name type="scientific">Eumeta variegata</name>
    <name type="common">Bagworm moth</name>
    <name type="synonym">Eumeta japonica</name>
    <dbReference type="NCBI Taxonomy" id="151549"/>
    <lineage>
        <taxon>Eukaryota</taxon>
        <taxon>Metazoa</taxon>
        <taxon>Ecdysozoa</taxon>
        <taxon>Arthropoda</taxon>
        <taxon>Hexapoda</taxon>
        <taxon>Insecta</taxon>
        <taxon>Pterygota</taxon>
        <taxon>Neoptera</taxon>
        <taxon>Endopterygota</taxon>
        <taxon>Lepidoptera</taxon>
        <taxon>Glossata</taxon>
        <taxon>Ditrysia</taxon>
        <taxon>Tineoidea</taxon>
        <taxon>Psychidae</taxon>
        <taxon>Oiketicinae</taxon>
        <taxon>Eumeta</taxon>
    </lineage>
</organism>
<reference evidence="2 3" key="1">
    <citation type="journal article" date="2019" name="Commun. Biol.">
        <title>The bagworm genome reveals a unique fibroin gene that provides high tensile strength.</title>
        <authorList>
            <person name="Kono N."/>
            <person name="Nakamura H."/>
            <person name="Ohtoshi R."/>
            <person name="Tomita M."/>
            <person name="Numata K."/>
            <person name="Arakawa K."/>
        </authorList>
    </citation>
    <scope>NUCLEOTIDE SEQUENCE [LARGE SCALE GENOMIC DNA]</scope>
</reference>
<evidence type="ECO:0000313" key="2">
    <source>
        <dbReference type="EMBL" id="GBP15919.1"/>
    </source>
</evidence>
<feature type="compositionally biased region" description="Low complexity" evidence="1">
    <location>
        <begin position="40"/>
        <end position="64"/>
    </location>
</feature>
<feature type="region of interest" description="Disordered" evidence="1">
    <location>
        <begin position="39"/>
        <end position="64"/>
    </location>
</feature>
<keyword evidence="3" id="KW-1185">Reference proteome</keyword>
<evidence type="ECO:0000313" key="3">
    <source>
        <dbReference type="Proteomes" id="UP000299102"/>
    </source>
</evidence>
<dbReference type="EMBL" id="BGZK01005896">
    <property type="protein sequence ID" value="GBP15919.1"/>
    <property type="molecule type" value="Genomic_DNA"/>
</dbReference>
<evidence type="ECO:0000256" key="1">
    <source>
        <dbReference type="SAM" id="MobiDB-lite"/>
    </source>
</evidence>
<dbReference type="OrthoDB" id="8075259at2759"/>
<gene>
    <name evidence="2" type="ORF">EVAR_69967_1</name>
</gene>
<comment type="caution">
    <text evidence="2">The sequence shown here is derived from an EMBL/GenBank/DDBJ whole genome shotgun (WGS) entry which is preliminary data.</text>
</comment>
<protein>
    <submittedName>
        <fullName evidence="2">Uncharacterized protein</fullName>
    </submittedName>
</protein>
<name>A0A4C1TPM9_EUMVA</name>
<sequence length="97" mass="10951">MQSPVLSTTTIEVYSLIHQHKHIDYTQRLMIASNRNHAINNLSSGSNSNPSKEDSTSPTTTSILISNKELTKLKRDEINSTRAEYDEDEDNKVAFLD</sequence>
<proteinExistence type="predicted"/>
<dbReference type="Proteomes" id="UP000299102">
    <property type="component" value="Unassembled WGS sequence"/>
</dbReference>
<dbReference type="AlphaFoldDB" id="A0A4C1TPM9"/>
<accession>A0A4C1TPM9</accession>